<name>A0ABD0LWH7_9CAEN</name>
<proteinExistence type="predicted"/>
<evidence type="ECO:0000313" key="3">
    <source>
        <dbReference type="EMBL" id="KAK7503394.1"/>
    </source>
</evidence>
<comment type="caution">
    <text evidence="3">The sequence shown here is derived from an EMBL/GenBank/DDBJ whole genome shotgun (WGS) entry which is preliminary data.</text>
</comment>
<reference evidence="3 4" key="1">
    <citation type="journal article" date="2023" name="Sci. Data">
        <title>Genome assembly of the Korean intertidal mud-creeper Batillaria attramentaria.</title>
        <authorList>
            <person name="Patra A.K."/>
            <person name="Ho P.T."/>
            <person name="Jun S."/>
            <person name="Lee S.J."/>
            <person name="Kim Y."/>
            <person name="Won Y.J."/>
        </authorList>
    </citation>
    <scope>NUCLEOTIDE SEQUENCE [LARGE SCALE GENOMIC DNA]</scope>
    <source>
        <strain evidence="3">Wonlab-2016</strain>
    </source>
</reference>
<evidence type="ECO:0000259" key="2">
    <source>
        <dbReference type="PROSITE" id="PS50940"/>
    </source>
</evidence>
<dbReference type="InterPro" id="IPR036508">
    <property type="entry name" value="Chitin-bd_dom_sf"/>
</dbReference>
<feature type="signal peptide" evidence="1">
    <location>
        <begin position="1"/>
        <end position="22"/>
    </location>
</feature>
<evidence type="ECO:0000313" key="4">
    <source>
        <dbReference type="Proteomes" id="UP001519460"/>
    </source>
</evidence>
<dbReference type="Pfam" id="PF01607">
    <property type="entry name" value="CBM_14"/>
    <property type="match status" value="2"/>
</dbReference>
<dbReference type="InterPro" id="IPR002557">
    <property type="entry name" value="Chitin-bd_dom"/>
</dbReference>
<dbReference type="SMART" id="SM00494">
    <property type="entry name" value="ChtBD2"/>
    <property type="match status" value="2"/>
</dbReference>
<evidence type="ECO:0000256" key="1">
    <source>
        <dbReference type="SAM" id="SignalP"/>
    </source>
</evidence>
<feature type="domain" description="Chitin-binding type-2" evidence="2">
    <location>
        <begin position="25"/>
        <end position="87"/>
    </location>
</feature>
<sequence>MSRIAASYPLLFLAALATCALGWEKPSCPLGRNGYPAMEWLADPRDCSTFYVCNRGQRFDFSCGENVWDQATKTCVGKGSQWDKCTIAKELDSLTAENELSGLSGGHPCDNSNTAVLAKSDNCAQYYDCSSREGIVSDDPYLQECEFPLLFNPNTKRCEHYDMVKCGDRMEPLDACDYVANQCQGRAHCVPCSVRFPSCRDLPDGLNPWVGREYSPYYVLCEKQRPLYHGQCDNSHGTQIFDPEKRVCDEFKGNN</sequence>
<protein>
    <recommendedName>
        <fullName evidence="2">Chitin-binding type-2 domain-containing protein</fullName>
    </recommendedName>
</protein>
<keyword evidence="1" id="KW-0732">Signal</keyword>
<keyword evidence="4" id="KW-1185">Reference proteome</keyword>
<dbReference type="SUPFAM" id="SSF57625">
    <property type="entry name" value="Invertebrate chitin-binding proteins"/>
    <property type="match status" value="2"/>
</dbReference>
<organism evidence="3 4">
    <name type="scientific">Batillaria attramentaria</name>
    <dbReference type="NCBI Taxonomy" id="370345"/>
    <lineage>
        <taxon>Eukaryota</taxon>
        <taxon>Metazoa</taxon>
        <taxon>Spiralia</taxon>
        <taxon>Lophotrochozoa</taxon>
        <taxon>Mollusca</taxon>
        <taxon>Gastropoda</taxon>
        <taxon>Caenogastropoda</taxon>
        <taxon>Sorbeoconcha</taxon>
        <taxon>Cerithioidea</taxon>
        <taxon>Batillariidae</taxon>
        <taxon>Batillaria</taxon>
    </lineage>
</organism>
<accession>A0ABD0LWH7</accession>
<feature type="domain" description="Chitin-binding type-2" evidence="2">
    <location>
        <begin position="106"/>
        <end position="168"/>
    </location>
</feature>
<dbReference type="AlphaFoldDB" id="A0ABD0LWH7"/>
<dbReference type="EMBL" id="JACVVK020000020">
    <property type="protein sequence ID" value="KAK7503394.1"/>
    <property type="molecule type" value="Genomic_DNA"/>
</dbReference>
<dbReference type="PROSITE" id="PS50940">
    <property type="entry name" value="CHIT_BIND_II"/>
    <property type="match status" value="2"/>
</dbReference>
<dbReference type="Gene3D" id="2.170.140.10">
    <property type="entry name" value="Chitin binding domain"/>
    <property type="match status" value="2"/>
</dbReference>
<feature type="chain" id="PRO_5044891102" description="Chitin-binding type-2 domain-containing protein" evidence="1">
    <location>
        <begin position="23"/>
        <end position="255"/>
    </location>
</feature>
<gene>
    <name evidence="3" type="ORF">BaRGS_00005315</name>
</gene>
<dbReference type="Proteomes" id="UP001519460">
    <property type="component" value="Unassembled WGS sequence"/>
</dbReference>